<evidence type="ECO:0000256" key="3">
    <source>
        <dbReference type="ARBA" id="ARBA00023002"/>
    </source>
</evidence>
<evidence type="ECO:0000313" key="8">
    <source>
        <dbReference type="Proteomes" id="UP001417504"/>
    </source>
</evidence>
<evidence type="ECO:0000256" key="4">
    <source>
        <dbReference type="RuleBase" id="RU000363"/>
    </source>
</evidence>
<name>A0AAP0K3H0_9MAGN</name>
<protein>
    <recommendedName>
        <fullName evidence="5">Short-chain dehydrogenase/reductase</fullName>
        <ecNumber evidence="5">1.1.1.-</ecNumber>
    </recommendedName>
</protein>
<feature type="coiled-coil region" evidence="6">
    <location>
        <begin position="201"/>
        <end position="228"/>
    </location>
</feature>
<keyword evidence="6" id="KW-0175">Coiled coil</keyword>
<proteinExistence type="inferred from homology"/>
<dbReference type="PRINTS" id="PR00080">
    <property type="entry name" value="SDRFAMILY"/>
</dbReference>
<keyword evidence="3 5" id="KW-0560">Oxidoreductase</keyword>
<dbReference type="InterPro" id="IPR045313">
    <property type="entry name" value="CBR1-like"/>
</dbReference>
<organism evidence="7 8">
    <name type="scientific">Stephania japonica</name>
    <dbReference type="NCBI Taxonomy" id="461633"/>
    <lineage>
        <taxon>Eukaryota</taxon>
        <taxon>Viridiplantae</taxon>
        <taxon>Streptophyta</taxon>
        <taxon>Embryophyta</taxon>
        <taxon>Tracheophyta</taxon>
        <taxon>Spermatophyta</taxon>
        <taxon>Magnoliopsida</taxon>
        <taxon>Ranunculales</taxon>
        <taxon>Menispermaceae</taxon>
        <taxon>Menispermoideae</taxon>
        <taxon>Cissampelideae</taxon>
        <taxon>Stephania</taxon>
    </lineage>
</organism>
<dbReference type="Pfam" id="PF13561">
    <property type="entry name" value="adh_short_C2"/>
    <property type="match status" value="1"/>
</dbReference>
<dbReference type="CDD" id="cd05324">
    <property type="entry name" value="carb_red_PTCR-like_SDR_c"/>
    <property type="match status" value="1"/>
</dbReference>
<dbReference type="Pfam" id="PF00106">
    <property type="entry name" value="adh_short"/>
    <property type="match status" value="1"/>
</dbReference>
<evidence type="ECO:0000256" key="1">
    <source>
        <dbReference type="ARBA" id="ARBA00006484"/>
    </source>
</evidence>
<comment type="caution">
    <text evidence="7">The sequence shown here is derived from an EMBL/GenBank/DDBJ whole genome shotgun (WGS) entry which is preliminary data.</text>
</comment>
<dbReference type="PANTHER" id="PTHR43490">
    <property type="entry name" value="(+)-NEOMENTHOL DEHYDROGENASE"/>
    <property type="match status" value="1"/>
</dbReference>
<keyword evidence="2 5" id="KW-0521">NADP</keyword>
<evidence type="ECO:0000256" key="2">
    <source>
        <dbReference type="ARBA" id="ARBA00022857"/>
    </source>
</evidence>
<dbReference type="AlphaFoldDB" id="A0AAP0K3H0"/>
<dbReference type="EMBL" id="JBBNAE010000002">
    <property type="protein sequence ID" value="KAK9145101.1"/>
    <property type="molecule type" value="Genomic_DNA"/>
</dbReference>
<comment type="similarity">
    <text evidence="1 4">Belongs to the short-chain dehydrogenases/reductases (SDR) family.</text>
</comment>
<dbReference type="PANTHER" id="PTHR43490:SF98">
    <property type="entry name" value="OS02G0640600 PROTEIN"/>
    <property type="match status" value="1"/>
</dbReference>
<keyword evidence="8" id="KW-1185">Reference proteome</keyword>
<dbReference type="PRINTS" id="PR00081">
    <property type="entry name" value="GDHRDH"/>
</dbReference>
<dbReference type="InterPro" id="IPR036291">
    <property type="entry name" value="NAD(P)-bd_dom_sf"/>
</dbReference>
<dbReference type="Gene3D" id="3.40.50.720">
    <property type="entry name" value="NAD(P)-binding Rossmann-like Domain"/>
    <property type="match status" value="1"/>
</dbReference>
<dbReference type="GO" id="GO:0016616">
    <property type="term" value="F:oxidoreductase activity, acting on the CH-OH group of donors, NAD or NADP as acceptor"/>
    <property type="evidence" value="ECO:0007669"/>
    <property type="project" value="InterPro"/>
</dbReference>
<evidence type="ECO:0000256" key="6">
    <source>
        <dbReference type="SAM" id="Coils"/>
    </source>
</evidence>
<dbReference type="EC" id="1.1.1.-" evidence="5"/>
<dbReference type="GO" id="GO:0016020">
    <property type="term" value="C:membrane"/>
    <property type="evidence" value="ECO:0007669"/>
    <property type="project" value="TreeGrafter"/>
</dbReference>
<evidence type="ECO:0000256" key="5">
    <source>
        <dbReference type="RuleBase" id="RU369024"/>
    </source>
</evidence>
<reference evidence="7 8" key="1">
    <citation type="submission" date="2024-01" db="EMBL/GenBank/DDBJ databases">
        <title>Genome assemblies of Stephania.</title>
        <authorList>
            <person name="Yang L."/>
        </authorList>
    </citation>
    <scope>NUCLEOTIDE SEQUENCE [LARGE SCALE GENOMIC DNA]</scope>
    <source>
        <strain evidence="7">QJT</strain>
        <tissue evidence="7">Leaf</tissue>
    </source>
</reference>
<evidence type="ECO:0000313" key="7">
    <source>
        <dbReference type="EMBL" id="KAK9145101.1"/>
    </source>
</evidence>
<accession>A0AAP0K3H0</accession>
<dbReference type="Proteomes" id="UP001417504">
    <property type="component" value="Unassembled WGS sequence"/>
</dbReference>
<sequence length="319" mass="34787">MAEAGATKRLAVVTGGNKGIGYEVCRQLASNGVLVVLTARDEKRGTEAVESLKACGLSDVVFHQLDVTDPLSVASLADFVKTRFGKLDILVNNAAISGSTPTVPDAFDKEKLPEEASKYIVFFFSFDLGHGEYAGQRLVYMMQSISGTYESSKECLDTNYYGTKRVTEALLPLLELSNSARIVNVSSSAGLLQGIGHKKAMEVLDNIAEDTEQKLDELRNEFLEDYKEGSPEAKGWPHRSLGAYMLSKAAINSYTRVLAKKFPSIRINCVCPGYVKTDMNYSTGLLTVEEGAESLVRLALLPHDGPTGLFFRSKEVSVF</sequence>
<dbReference type="SUPFAM" id="SSF51735">
    <property type="entry name" value="NAD(P)-binding Rossmann-fold domains"/>
    <property type="match status" value="1"/>
</dbReference>
<dbReference type="InterPro" id="IPR002347">
    <property type="entry name" value="SDR_fam"/>
</dbReference>
<gene>
    <name evidence="7" type="ORF">Sjap_005004</name>
</gene>